<reference evidence="1" key="2">
    <citation type="submission" date="2021-08" db="EMBL/GenBank/DDBJ databases">
        <authorList>
            <person name="Eriksson T."/>
        </authorList>
    </citation>
    <scope>NUCLEOTIDE SEQUENCE</scope>
    <source>
        <strain evidence="1">Stoneville</strain>
        <tissue evidence="1">Whole head</tissue>
    </source>
</reference>
<reference evidence="1" key="1">
    <citation type="journal article" date="2020" name="J Insects Food Feed">
        <title>The yellow mealworm (Tenebrio molitor) genome: a resource for the emerging insects as food and feed industry.</title>
        <authorList>
            <person name="Eriksson T."/>
            <person name="Andere A."/>
            <person name="Kelstrup H."/>
            <person name="Emery V."/>
            <person name="Picard C."/>
        </authorList>
    </citation>
    <scope>NUCLEOTIDE SEQUENCE</scope>
    <source>
        <strain evidence="1">Stoneville</strain>
        <tissue evidence="1">Whole head</tissue>
    </source>
</reference>
<accession>A0A8J6LEP5</accession>
<evidence type="ECO:0000313" key="2">
    <source>
        <dbReference type="Proteomes" id="UP000719412"/>
    </source>
</evidence>
<comment type="caution">
    <text evidence="1">The sequence shown here is derived from an EMBL/GenBank/DDBJ whole genome shotgun (WGS) entry which is preliminary data.</text>
</comment>
<sequence>MLGAEQAGLNAGRHALAWVLGQTDIWYLLYRCANYVSKGHGHSPSSVSILDNLFTLDEDHFDYSEEEDFNNQFLQGRGAYLRDDPLNRFWSFSSSRALAREMDIVRWA</sequence>
<gene>
    <name evidence="1" type="ORF">GEV33_004146</name>
</gene>
<evidence type="ECO:0000313" key="1">
    <source>
        <dbReference type="EMBL" id="KAH0818645.1"/>
    </source>
</evidence>
<dbReference type="AlphaFoldDB" id="A0A8J6LEP5"/>
<organism evidence="1 2">
    <name type="scientific">Tenebrio molitor</name>
    <name type="common">Yellow mealworm beetle</name>
    <dbReference type="NCBI Taxonomy" id="7067"/>
    <lineage>
        <taxon>Eukaryota</taxon>
        <taxon>Metazoa</taxon>
        <taxon>Ecdysozoa</taxon>
        <taxon>Arthropoda</taxon>
        <taxon>Hexapoda</taxon>
        <taxon>Insecta</taxon>
        <taxon>Pterygota</taxon>
        <taxon>Neoptera</taxon>
        <taxon>Endopterygota</taxon>
        <taxon>Coleoptera</taxon>
        <taxon>Polyphaga</taxon>
        <taxon>Cucujiformia</taxon>
        <taxon>Tenebrionidae</taxon>
        <taxon>Tenebrio</taxon>
    </lineage>
</organism>
<protein>
    <submittedName>
        <fullName evidence="1">Uncharacterized protein</fullName>
    </submittedName>
</protein>
<dbReference type="Proteomes" id="UP000719412">
    <property type="component" value="Unassembled WGS sequence"/>
</dbReference>
<name>A0A8J6LEP5_TENMO</name>
<proteinExistence type="predicted"/>
<keyword evidence="2" id="KW-1185">Reference proteome</keyword>
<dbReference type="EMBL" id="JABDTM020016991">
    <property type="protein sequence ID" value="KAH0818645.1"/>
    <property type="molecule type" value="Genomic_DNA"/>
</dbReference>